<dbReference type="KEGG" id="fya:KMW28_22530"/>
<gene>
    <name evidence="4" type="ORF">KMW28_22530</name>
</gene>
<dbReference type="PANTHER" id="PTHR43479:SF11">
    <property type="entry name" value="ACREF_ENVCD OPERON REPRESSOR-RELATED"/>
    <property type="match status" value="1"/>
</dbReference>
<reference evidence="4 5" key="1">
    <citation type="submission" date="2021-05" db="EMBL/GenBank/DDBJ databases">
        <title>Comparative genomic studies on the polysaccharide-degrading batcterial strains of the Flammeovirga genus.</title>
        <authorList>
            <person name="Zewei F."/>
            <person name="Zheng Z."/>
            <person name="Yu L."/>
            <person name="Ruyue G."/>
            <person name="Yanhong M."/>
            <person name="Yuanyuan C."/>
            <person name="Jingyan G."/>
            <person name="Wenjun H."/>
        </authorList>
    </citation>
    <scope>NUCLEOTIDE SEQUENCE [LARGE SCALE GENOMIC DNA]</scope>
    <source>
        <strain evidence="4 5">NBRC:100898</strain>
    </source>
</reference>
<sequence>MSDKRIKVIEVATRLFSEKGFDNTSISAIGKEAGVSKALVFHHFQNKDNLLIEVFKQSTNVISEYSKNNKTTSVDQLMELLNTFFDRLKVEKEYFQFSINICIQQSTRDLLHDLIAERSAGIQKYIQQLFDALGIENSLAKSYMLIAELDGIAINYIFAFTHYPFEEIRQEMIGKYQLLIQNTKTK</sequence>
<dbReference type="AlphaFoldDB" id="A0AAX1NCB3"/>
<evidence type="ECO:0000313" key="4">
    <source>
        <dbReference type="EMBL" id="QWG05203.1"/>
    </source>
</evidence>
<dbReference type="Pfam" id="PF00440">
    <property type="entry name" value="TetR_N"/>
    <property type="match status" value="1"/>
</dbReference>
<protein>
    <submittedName>
        <fullName evidence="4">TetR family transcriptional regulator</fullName>
    </submittedName>
</protein>
<dbReference type="InterPro" id="IPR023772">
    <property type="entry name" value="DNA-bd_HTH_TetR-type_CS"/>
</dbReference>
<feature type="DNA-binding region" description="H-T-H motif" evidence="2">
    <location>
        <begin position="25"/>
        <end position="44"/>
    </location>
</feature>
<name>A0AAX1NCB3_9BACT</name>
<accession>A0AAX1NCB3</accession>
<dbReference type="PROSITE" id="PS50977">
    <property type="entry name" value="HTH_TETR_2"/>
    <property type="match status" value="1"/>
</dbReference>
<dbReference type="GO" id="GO:0003677">
    <property type="term" value="F:DNA binding"/>
    <property type="evidence" value="ECO:0007669"/>
    <property type="project" value="UniProtKB-UniRule"/>
</dbReference>
<keyword evidence="1 2" id="KW-0238">DNA-binding</keyword>
<dbReference type="PRINTS" id="PR00455">
    <property type="entry name" value="HTHTETR"/>
</dbReference>
<dbReference type="InterPro" id="IPR009057">
    <property type="entry name" value="Homeodomain-like_sf"/>
</dbReference>
<dbReference type="RefSeq" id="WP_169662126.1">
    <property type="nucleotide sequence ID" value="NZ_CP076133.1"/>
</dbReference>
<evidence type="ECO:0000313" key="5">
    <source>
        <dbReference type="Proteomes" id="UP000678679"/>
    </source>
</evidence>
<evidence type="ECO:0000259" key="3">
    <source>
        <dbReference type="PROSITE" id="PS50977"/>
    </source>
</evidence>
<dbReference type="InterPro" id="IPR001647">
    <property type="entry name" value="HTH_TetR"/>
</dbReference>
<dbReference type="Gene3D" id="1.10.357.10">
    <property type="entry name" value="Tetracycline Repressor, domain 2"/>
    <property type="match status" value="1"/>
</dbReference>
<feature type="domain" description="HTH tetR-type" evidence="3">
    <location>
        <begin position="2"/>
        <end position="62"/>
    </location>
</feature>
<dbReference type="PROSITE" id="PS01081">
    <property type="entry name" value="HTH_TETR_1"/>
    <property type="match status" value="1"/>
</dbReference>
<evidence type="ECO:0000256" key="2">
    <source>
        <dbReference type="PROSITE-ProRule" id="PRU00335"/>
    </source>
</evidence>
<dbReference type="SUPFAM" id="SSF46689">
    <property type="entry name" value="Homeodomain-like"/>
    <property type="match status" value="1"/>
</dbReference>
<keyword evidence="5" id="KW-1185">Reference proteome</keyword>
<dbReference type="EMBL" id="CP076133">
    <property type="protein sequence ID" value="QWG05203.1"/>
    <property type="molecule type" value="Genomic_DNA"/>
</dbReference>
<dbReference type="PANTHER" id="PTHR43479">
    <property type="entry name" value="ACREF/ENVCD OPERON REPRESSOR-RELATED"/>
    <property type="match status" value="1"/>
</dbReference>
<organism evidence="4 5">
    <name type="scientific">Flammeovirga yaeyamensis</name>
    <dbReference type="NCBI Taxonomy" id="367791"/>
    <lineage>
        <taxon>Bacteria</taxon>
        <taxon>Pseudomonadati</taxon>
        <taxon>Bacteroidota</taxon>
        <taxon>Cytophagia</taxon>
        <taxon>Cytophagales</taxon>
        <taxon>Flammeovirgaceae</taxon>
        <taxon>Flammeovirga</taxon>
    </lineage>
</organism>
<dbReference type="Proteomes" id="UP000678679">
    <property type="component" value="Chromosome 2"/>
</dbReference>
<evidence type="ECO:0000256" key="1">
    <source>
        <dbReference type="ARBA" id="ARBA00023125"/>
    </source>
</evidence>
<proteinExistence type="predicted"/>
<dbReference type="InterPro" id="IPR050624">
    <property type="entry name" value="HTH-type_Tx_Regulator"/>
</dbReference>